<dbReference type="Pfam" id="PF05786">
    <property type="entry name" value="Cnd2"/>
    <property type="match status" value="2"/>
</dbReference>
<evidence type="ECO:0000256" key="8">
    <source>
        <dbReference type="ARBA" id="ARBA00022776"/>
    </source>
</evidence>
<dbReference type="OrthoDB" id="362021at2759"/>
<keyword evidence="9" id="KW-0226">DNA condensation</keyword>
<sequence>MLQASTPVPGPSHRRVSFLNTNGQHLSPLARPRNLDGLLDETNDDAERQERRKSAATRRSILAIPRAESPSLNDSVQALSDKDLQAQLQTVVKLHAENKINSKNAWHLRIIDIITQIASKNNPDALKVAGSSLEVASKVYGIRVDTLHSDGLKMAGNFARNFASNQQHDESNSDGPNGEDQANETQKKKKKEPKKKKFVLSGDKRTVNTDKKAFMESLPKLDSATFSARTDNTLSATSNLFTNKVRMDPAGYKFMFASKESAWAFNPGNDVSAKPETWTKEFPITVKSVKNYDTCAAFKDFRVDFWDPDQENNDVQKKNSLLDEVVLDDNGVPIPEMDGSFHDVFAEQGDNIMNDDDMGEEEVVNQLLHREVEHIVDFRPIEQSLATFSDKSAWTFNSMDETSAGRKIDQIWAGPSHWKLKCIRRTKLIYSGMDKNDEKLKEKNKPGRKRKKIEYFPIDFDNLKPPKDYSKSTKKPFKKRSLAVDEDKVTMPIYESSCEHLRDNIEYLLNIPTMKPIKKTNRDKSQNENCHYDVPDYNFKNPDDNDYCPQRPINDDMGEDLGDDIFENGADNGDNMSGFQAEENFTGANLIDAPQLIQQDYMHYATKAKKMDMKKLKQALWCTLTQSAEYNETDKVVPRNFAVVYKELYKRLPEKMAVELSPPIAIVALLHLCNERCLALKSIDVTDFIISKHGE</sequence>
<dbReference type="GO" id="GO:0051301">
    <property type="term" value="P:cell division"/>
    <property type="evidence" value="ECO:0007669"/>
    <property type="project" value="UniProtKB-KW"/>
</dbReference>
<evidence type="ECO:0000256" key="9">
    <source>
        <dbReference type="ARBA" id="ARBA00023067"/>
    </source>
</evidence>
<evidence type="ECO:0000256" key="6">
    <source>
        <dbReference type="ARBA" id="ARBA00022490"/>
    </source>
</evidence>
<dbReference type="PANTHER" id="PTHR13108">
    <property type="entry name" value="CONDENSIN COMPLEX SUBUNIT 2"/>
    <property type="match status" value="1"/>
</dbReference>
<keyword evidence="13" id="KW-1185">Reference proteome</keyword>
<feature type="region of interest" description="Disordered" evidence="11">
    <location>
        <begin position="165"/>
        <end position="202"/>
    </location>
</feature>
<accession>A0A9N9MNP6</accession>
<organism evidence="12 13">
    <name type="scientific">Ceutorhynchus assimilis</name>
    <name type="common">cabbage seed weevil</name>
    <dbReference type="NCBI Taxonomy" id="467358"/>
    <lineage>
        <taxon>Eukaryota</taxon>
        <taxon>Metazoa</taxon>
        <taxon>Ecdysozoa</taxon>
        <taxon>Arthropoda</taxon>
        <taxon>Hexapoda</taxon>
        <taxon>Insecta</taxon>
        <taxon>Pterygota</taxon>
        <taxon>Neoptera</taxon>
        <taxon>Endopterygota</taxon>
        <taxon>Coleoptera</taxon>
        <taxon>Polyphaga</taxon>
        <taxon>Cucujiformia</taxon>
        <taxon>Curculionidae</taxon>
        <taxon>Ceutorhynchinae</taxon>
        <taxon>Ceutorhynchus</taxon>
    </lineage>
</organism>
<evidence type="ECO:0000256" key="4">
    <source>
        <dbReference type="ARBA" id="ARBA00016065"/>
    </source>
</evidence>
<dbReference type="GO" id="GO:0007076">
    <property type="term" value="P:mitotic chromosome condensation"/>
    <property type="evidence" value="ECO:0007669"/>
    <property type="project" value="InterPro"/>
</dbReference>
<dbReference type="InterPro" id="IPR022816">
    <property type="entry name" value="Condensin_barren_su2"/>
</dbReference>
<dbReference type="PANTHER" id="PTHR13108:SF9">
    <property type="entry name" value="CONDENSIN COMPLEX SUBUNIT 2"/>
    <property type="match status" value="1"/>
</dbReference>
<dbReference type="GO" id="GO:0005737">
    <property type="term" value="C:cytoplasm"/>
    <property type="evidence" value="ECO:0007669"/>
    <property type="project" value="UniProtKB-SubCell"/>
</dbReference>
<evidence type="ECO:0000256" key="11">
    <source>
        <dbReference type="SAM" id="MobiDB-lite"/>
    </source>
</evidence>
<keyword evidence="8" id="KW-0498">Mitosis</keyword>
<reference evidence="12" key="1">
    <citation type="submission" date="2022-01" db="EMBL/GenBank/DDBJ databases">
        <authorList>
            <person name="King R."/>
        </authorList>
    </citation>
    <scope>NUCLEOTIDE SEQUENCE</scope>
</reference>
<evidence type="ECO:0000256" key="5">
    <source>
        <dbReference type="ARBA" id="ARBA00022454"/>
    </source>
</evidence>
<evidence type="ECO:0000256" key="10">
    <source>
        <dbReference type="ARBA" id="ARBA00023306"/>
    </source>
</evidence>
<protein>
    <recommendedName>
        <fullName evidence="4">Condensin complex subunit 2</fullName>
    </recommendedName>
</protein>
<comment type="subcellular location">
    <subcellularLocation>
        <location evidence="1">Chromosome</location>
    </subcellularLocation>
    <subcellularLocation>
        <location evidence="2">Cytoplasm</location>
    </subcellularLocation>
</comment>
<dbReference type="AlphaFoldDB" id="A0A9N9MNP6"/>
<evidence type="ECO:0000256" key="7">
    <source>
        <dbReference type="ARBA" id="ARBA00022618"/>
    </source>
</evidence>
<keyword evidence="7" id="KW-0132">Cell division</keyword>
<gene>
    <name evidence="12" type="ORF">CEUTPL_LOCUS7454</name>
</gene>
<evidence type="ECO:0000313" key="12">
    <source>
        <dbReference type="EMBL" id="CAG9766883.1"/>
    </source>
</evidence>
<dbReference type="GO" id="GO:0000796">
    <property type="term" value="C:condensin complex"/>
    <property type="evidence" value="ECO:0007669"/>
    <property type="project" value="InterPro"/>
</dbReference>
<dbReference type="EMBL" id="OU892279">
    <property type="protein sequence ID" value="CAG9766883.1"/>
    <property type="molecule type" value="Genomic_DNA"/>
</dbReference>
<dbReference type="GO" id="GO:0003682">
    <property type="term" value="F:chromatin binding"/>
    <property type="evidence" value="ECO:0007669"/>
    <property type="project" value="TreeGrafter"/>
</dbReference>
<keyword evidence="10" id="KW-0131">Cell cycle</keyword>
<evidence type="ECO:0000256" key="1">
    <source>
        <dbReference type="ARBA" id="ARBA00004286"/>
    </source>
</evidence>
<name>A0A9N9MNP6_9CUCU</name>
<feature type="compositionally biased region" description="Basic residues" evidence="11">
    <location>
        <begin position="187"/>
        <end position="198"/>
    </location>
</feature>
<evidence type="ECO:0000256" key="3">
    <source>
        <dbReference type="ARBA" id="ARBA00009471"/>
    </source>
</evidence>
<keyword evidence="6" id="KW-0963">Cytoplasm</keyword>
<evidence type="ECO:0000256" key="2">
    <source>
        <dbReference type="ARBA" id="ARBA00004496"/>
    </source>
</evidence>
<evidence type="ECO:0000313" key="13">
    <source>
        <dbReference type="Proteomes" id="UP001152799"/>
    </source>
</evidence>
<keyword evidence="5" id="KW-0158">Chromosome</keyword>
<feature type="region of interest" description="Disordered" evidence="11">
    <location>
        <begin position="1"/>
        <end position="38"/>
    </location>
</feature>
<dbReference type="Proteomes" id="UP001152799">
    <property type="component" value="Chromosome 3"/>
</dbReference>
<proteinExistence type="inferred from homology"/>
<comment type="similarity">
    <text evidence="3">Belongs to the CND2 (condensin subunit 2) family.</text>
</comment>